<evidence type="ECO:0000313" key="4">
    <source>
        <dbReference type="Proteomes" id="UP001596137"/>
    </source>
</evidence>
<evidence type="ECO:0000313" key="3">
    <source>
        <dbReference type="EMBL" id="MFC6086371.1"/>
    </source>
</evidence>
<keyword evidence="2" id="KW-0472">Membrane</keyword>
<comment type="caution">
    <text evidence="3">The sequence shown here is derived from an EMBL/GenBank/DDBJ whole genome shotgun (WGS) entry which is preliminary data.</text>
</comment>
<feature type="transmembrane region" description="Helical" evidence="2">
    <location>
        <begin position="51"/>
        <end position="84"/>
    </location>
</feature>
<reference evidence="4" key="1">
    <citation type="journal article" date="2019" name="Int. J. Syst. Evol. Microbiol.">
        <title>The Global Catalogue of Microorganisms (GCM) 10K type strain sequencing project: providing services to taxonomists for standard genome sequencing and annotation.</title>
        <authorList>
            <consortium name="The Broad Institute Genomics Platform"/>
            <consortium name="The Broad Institute Genome Sequencing Center for Infectious Disease"/>
            <person name="Wu L."/>
            <person name="Ma J."/>
        </authorList>
    </citation>
    <scope>NUCLEOTIDE SEQUENCE [LARGE SCALE GENOMIC DNA]</scope>
    <source>
        <strain evidence="4">JCM 30346</strain>
    </source>
</reference>
<evidence type="ECO:0000256" key="2">
    <source>
        <dbReference type="SAM" id="Phobius"/>
    </source>
</evidence>
<feature type="region of interest" description="Disordered" evidence="1">
    <location>
        <begin position="110"/>
        <end position="146"/>
    </location>
</feature>
<gene>
    <name evidence="3" type="ORF">ACFP1K_34735</name>
</gene>
<dbReference type="Proteomes" id="UP001596137">
    <property type="component" value="Unassembled WGS sequence"/>
</dbReference>
<evidence type="ECO:0008006" key="5">
    <source>
        <dbReference type="Google" id="ProtNLM"/>
    </source>
</evidence>
<evidence type="ECO:0000256" key="1">
    <source>
        <dbReference type="SAM" id="MobiDB-lite"/>
    </source>
</evidence>
<feature type="compositionally biased region" description="Basic and acidic residues" evidence="1">
    <location>
        <begin position="136"/>
        <end position="146"/>
    </location>
</feature>
<keyword evidence="4" id="KW-1185">Reference proteome</keyword>
<name>A0ABW1NSZ2_9ACTN</name>
<accession>A0ABW1NSZ2</accession>
<sequence length="146" mass="16184">MTPLSWLLAAVAVLLAGKRRSRYDGVSPVIWWREQRMHRRPAHILGRLMKVVAAVFALVGAFTIGALLIGVLVAAALLSALLFVAWWKLRAAARACVPHTYPVERLDIQSPFDDEPARPPRRGPVSLRPLPGLRPGRHDDTAEMEV</sequence>
<dbReference type="RefSeq" id="WP_380761491.1">
    <property type="nucleotide sequence ID" value="NZ_JBHSRF010000084.1"/>
</dbReference>
<protein>
    <recommendedName>
        <fullName evidence="5">SdpI family protein</fullName>
    </recommendedName>
</protein>
<proteinExistence type="predicted"/>
<keyword evidence="2" id="KW-1133">Transmembrane helix</keyword>
<dbReference type="EMBL" id="JBHSRF010000084">
    <property type="protein sequence ID" value="MFC6086371.1"/>
    <property type="molecule type" value="Genomic_DNA"/>
</dbReference>
<keyword evidence="2" id="KW-0812">Transmembrane</keyword>
<organism evidence="3 4">
    <name type="scientific">Sphaerisporangium aureirubrum</name>
    <dbReference type="NCBI Taxonomy" id="1544736"/>
    <lineage>
        <taxon>Bacteria</taxon>
        <taxon>Bacillati</taxon>
        <taxon>Actinomycetota</taxon>
        <taxon>Actinomycetes</taxon>
        <taxon>Streptosporangiales</taxon>
        <taxon>Streptosporangiaceae</taxon>
        <taxon>Sphaerisporangium</taxon>
    </lineage>
</organism>